<gene>
    <name evidence="1" type="ORF">DM02DRAFT_155968</name>
</gene>
<accession>A0A2V1ECZ7</accession>
<organism evidence="1 2">
    <name type="scientific">Periconia macrospinosa</name>
    <dbReference type="NCBI Taxonomy" id="97972"/>
    <lineage>
        <taxon>Eukaryota</taxon>
        <taxon>Fungi</taxon>
        <taxon>Dikarya</taxon>
        <taxon>Ascomycota</taxon>
        <taxon>Pezizomycotina</taxon>
        <taxon>Dothideomycetes</taxon>
        <taxon>Pleosporomycetidae</taxon>
        <taxon>Pleosporales</taxon>
        <taxon>Massarineae</taxon>
        <taxon>Periconiaceae</taxon>
        <taxon>Periconia</taxon>
    </lineage>
</organism>
<evidence type="ECO:0000313" key="2">
    <source>
        <dbReference type="Proteomes" id="UP000244855"/>
    </source>
</evidence>
<dbReference type="Proteomes" id="UP000244855">
    <property type="component" value="Unassembled WGS sequence"/>
</dbReference>
<dbReference type="EMBL" id="KZ805301">
    <property type="protein sequence ID" value="PVI08206.1"/>
    <property type="molecule type" value="Genomic_DNA"/>
</dbReference>
<protein>
    <submittedName>
        <fullName evidence="1">Uncharacterized protein</fullName>
    </submittedName>
</protein>
<reference evidence="1 2" key="1">
    <citation type="journal article" date="2018" name="Sci. Rep.">
        <title>Comparative genomics provides insights into the lifestyle and reveals functional heterogeneity of dark septate endophytic fungi.</title>
        <authorList>
            <person name="Knapp D.G."/>
            <person name="Nemeth J.B."/>
            <person name="Barry K."/>
            <person name="Hainaut M."/>
            <person name="Henrissat B."/>
            <person name="Johnson J."/>
            <person name="Kuo A."/>
            <person name="Lim J.H.P."/>
            <person name="Lipzen A."/>
            <person name="Nolan M."/>
            <person name="Ohm R.A."/>
            <person name="Tamas L."/>
            <person name="Grigoriev I.V."/>
            <person name="Spatafora J.W."/>
            <person name="Nagy L.G."/>
            <person name="Kovacs G.M."/>
        </authorList>
    </citation>
    <scope>NUCLEOTIDE SEQUENCE [LARGE SCALE GENOMIC DNA]</scope>
    <source>
        <strain evidence="1 2">DSE2036</strain>
    </source>
</reference>
<proteinExistence type="predicted"/>
<keyword evidence="2" id="KW-1185">Reference proteome</keyword>
<evidence type="ECO:0000313" key="1">
    <source>
        <dbReference type="EMBL" id="PVI08206.1"/>
    </source>
</evidence>
<name>A0A2V1ECZ7_9PLEO</name>
<sequence>MIGHTIEVHQNHNDTGFTMFNASDNKGKKYRERLFPIPPFPLSLVCHQIHAEIKMEKYFACTKMVFAHIKRGRSFPAFNPRYYHAIEEVEFTEGTMMMYVARNGFSFYPPYRMGLVGLKKVYVREDGPRWPPRRLGSQREFMKTVRRLEGVAEVEFLDDW</sequence>
<dbReference type="AlphaFoldDB" id="A0A2V1ECZ7"/>